<accession>A0ABY6J5T0</accession>
<proteinExistence type="predicted"/>
<dbReference type="RefSeq" id="WP_264281593.1">
    <property type="nucleotide sequence ID" value="NZ_CP107006.1"/>
</dbReference>
<dbReference type="SUPFAM" id="SSF69279">
    <property type="entry name" value="Phage tail proteins"/>
    <property type="match status" value="1"/>
</dbReference>
<dbReference type="Pfam" id="PF05954">
    <property type="entry name" value="Phage_GPD"/>
    <property type="match status" value="1"/>
</dbReference>
<dbReference type="InterPro" id="IPR037026">
    <property type="entry name" value="Vgr_OB-fold_dom_sf"/>
</dbReference>
<evidence type="ECO:0000313" key="2">
    <source>
        <dbReference type="EMBL" id="UYQ93534.1"/>
    </source>
</evidence>
<evidence type="ECO:0000313" key="3">
    <source>
        <dbReference type="Proteomes" id="UP001162741"/>
    </source>
</evidence>
<dbReference type="Pfam" id="PF04717">
    <property type="entry name" value="Phage_base_V"/>
    <property type="match status" value="1"/>
</dbReference>
<sequence>MSLSRTIPVNGLASRVSFAVSVDGTEVPHTVNLMHITVYREANRIARATLFIMDGNAAAADFPVSNGDTFLPGKEITVQLGYNNANEKVFIGVIVKHSIKVRTSGSPLLCIECMDKLAKLSISKKNKYFADMKDSEVIEEMVNNAGLISDVEATDVKHKELVQYYATDWDFIMTRAEANGKLCFTDDGVLVIKRPDLSQEPAFDLLFGSTILELDAEIDARHQVMSVTTSSWDPASQSLITAAAEEPGFPEQGNINSEDLAAVFQADPYALQHGGALPESELQAWADAQLMKFRLSKIRGRVRFQGFAGIMPGQVVNLGGIGERFNGKVYVSGVRHEVKNGAWHTDVQFGLSPDWFAERHAVTQPAASALLPGVQGLHIGVVTDLEDPDGAFRVKVKLPEIAVQEEGTWARIASFYAGNERSSFFRPEIGDEVIVGFLHNDPNHPVVLGAVHSAANASPEAHSNDNYIKRIVTASNLELIFNDDKRSVTVQTPAGKVITVDEDAGMIKLEDEYGNKVTMEQSAVKLEAVANLELKAGAELKIAAPNVSVKADAACELNGSASMKVASSGTCVVQGALVQIN</sequence>
<dbReference type="Proteomes" id="UP001162741">
    <property type="component" value="Chromosome"/>
</dbReference>
<dbReference type="NCBIfam" id="TIGR01646">
    <property type="entry name" value="vgr_GE"/>
    <property type="match status" value="1"/>
</dbReference>
<dbReference type="InterPro" id="IPR006531">
    <property type="entry name" value="Gp5/Vgr_OB"/>
</dbReference>
<evidence type="ECO:0000259" key="1">
    <source>
        <dbReference type="Pfam" id="PF04717"/>
    </source>
</evidence>
<gene>
    <name evidence="2" type="primary">vgrG</name>
    <name evidence="2" type="ORF">MKQ68_00270</name>
</gene>
<dbReference type="Gene3D" id="2.40.50.230">
    <property type="entry name" value="Gp5 N-terminal domain"/>
    <property type="match status" value="1"/>
</dbReference>
<dbReference type="SUPFAM" id="SSF69255">
    <property type="entry name" value="gp5 N-terminal domain-like"/>
    <property type="match status" value="1"/>
</dbReference>
<organism evidence="2 3">
    <name type="scientific">Chitinophaga horti</name>
    <dbReference type="NCBI Taxonomy" id="2920382"/>
    <lineage>
        <taxon>Bacteria</taxon>
        <taxon>Pseudomonadati</taxon>
        <taxon>Bacteroidota</taxon>
        <taxon>Chitinophagia</taxon>
        <taxon>Chitinophagales</taxon>
        <taxon>Chitinophagaceae</taxon>
        <taxon>Chitinophaga</taxon>
    </lineage>
</organism>
<protein>
    <submittedName>
        <fullName evidence="2">Type VI secretion system tip protein VgrG</fullName>
    </submittedName>
</protein>
<reference evidence="2" key="1">
    <citation type="submission" date="2022-10" db="EMBL/GenBank/DDBJ databases">
        <title>Chitinophaga sp. nov., isolated from soil.</title>
        <authorList>
            <person name="Jeon C.O."/>
        </authorList>
    </citation>
    <scope>NUCLEOTIDE SEQUENCE</scope>
    <source>
        <strain evidence="2">R8</strain>
    </source>
</reference>
<name>A0ABY6J5T0_9BACT</name>
<keyword evidence="3" id="KW-1185">Reference proteome</keyword>
<dbReference type="EMBL" id="CP107006">
    <property type="protein sequence ID" value="UYQ93534.1"/>
    <property type="molecule type" value="Genomic_DNA"/>
</dbReference>
<feature type="domain" description="Gp5/Type VI secretion system Vgr protein OB-fold" evidence="1">
    <location>
        <begin position="379"/>
        <end position="452"/>
    </location>
</feature>
<dbReference type="InterPro" id="IPR006533">
    <property type="entry name" value="T6SS_Vgr_RhsGE"/>
</dbReference>